<dbReference type="SMART" id="SM00060">
    <property type="entry name" value="FN3"/>
    <property type="match status" value="1"/>
</dbReference>
<dbReference type="Pfam" id="PF04571">
    <property type="entry name" value="Lipin_N"/>
    <property type="match status" value="2"/>
</dbReference>
<dbReference type="FunFam" id="3.40.50.1000:FF:000063">
    <property type="entry name" value="Nuclear elongation and deformation protein"/>
    <property type="match status" value="1"/>
</dbReference>
<dbReference type="SUPFAM" id="SSF49265">
    <property type="entry name" value="Fibronectin type III"/>
    <property type="match status" value="1"/>
</dbReference>
<keyword evidence="6" id="KW-1185">Reference proteome</keyword>
<dbReference type="InterPro" id="IPR036412">
    <property type="entry name" value="HAD-like_sf"/>
</dbReference>
<evidence type="ECO:0000259" key="4">
    <source>
        <dbReference type="PROSITE" id="PS50853"/>
    </source>
</evidence>
<feature type="region of interest" description="Disordered" evidence="3">
    <location>
        <begin position="897"/>
        <end position="938"/>
    </location>
</feature>
<feature type="compositionally biased region" description="Basic residues" evidence="3">
    <location>
        <begin position="1253"/>
        <end position="1266"/>
    </location>
</feature>
<dbReference type="GO" id="GO:0009062">
    <property type="term" value="P:fatty acid catabolic process"/>
    <property type="evidence" value="ECO:0007669"/>
    <property type="project" value="TreeGrafter"/>
</dbReference>
<feature type="compositionally biased region" description="Polar residues" evidence="3">
    <location>
        <begin position="1761"/>
        <end position="1777"/>
    </location>
</feature>
<evidence type="ECO:0000256" key="1">
    <source>
        <dbReference type="ARBA" id="ARBA00005476"/>
    </source>
</evidence>
<comment type="similarity">
    <text evidence="1">Belongs to the lipin family.</text>
</comment>
<feature type="compositionally biased region" description="Polar residues" evidence="3">
    <location>
        <begin position="1791"/>
        <end position="1801"/>
    </location>
</feature>
<feature type="compositionally biased region" description="Polar residues" evidence="3">
    <location>
        <begin position="994"/>
        <end position="1005"/>
    </location>
</feature>
<dbReference type="Gene3D" id="2.60.40.10">
    <property type="entry name" value="Immunoglobulins"/>
    <property type="match status" value="1"/>
</dbReference>
<feature type="region of interest" description="Disordered" evidence="3">
    <location>
        <begin position="1675"/>
        <end position="1887"/>
    </location>
</feature>
<feature type="region of interest" description="Disordered" evidence="3">
    <location>
        <begin position="950"/>
        <end position="1006"/>
    </location>
</feature>
<dbReference type="Pfam" id="PF00041">
    <property type="entry name" value="fn3"/>
    <property type="match status" value="1"/>
</dbReference>
<feature type="domain" description="Fibronectin type-III" evidence="4">
    <location>
        <begin position="812"/>
        <end position="900"/>
    </location>
</feature>
<feature type="compositionally biased region" description="Polar residues" evidence="3">
    <location>
        <begin position="1675"/>
        <end position="1689"/>
    </location>
</feature>
<feature type="compositionally biased region" description="Basic and acidic residues" evidence="3">
    <location>
        <begin position="1865"/>
        <end position="1877"/>
    </location>
</feature>
<accession>A0A9P8I148</accession>
<feature type="region of interest" description="Disordered" evidence="3">
    <location>
        <begin position="1391"/>
        <end position="1418"/>
    </location>
</feature>
<reference evidence="5" key="1">
    <citation type="submission" date="2021-03" db="EMBL/GenBank/DDBJ databases">
        <title>Comparative genomics and phylogenomic investigation of the class Geoglossomycetes provide insights into ecological specialization and systematics.</title>
        <authorList>
            <person name="Melie T."/>
            <person name="Pirro S."/>
            <person name="Miller A.N."/>
            <person name="Quandt A."/>
        </authorList>
    </citation>
    <scope>NUCLEOTIDE SEQUENCE</scope>
    <source>
        <strain evidence="5">GBOQ0MN5Z8</strain>
    </source>
</reference>
<organism evidence="5 6">
    <name type="scientific">Glutinoglossum americanum</name>
    <dbReference type="NCBI Taxonomy" id="1670608"/>
    <lineage>
        <taxon>Eukaryota</taxon>
        <taxon>Fungi</taxon>
        <taxon>Dikarya</taxon>
        <taxon>Ascomycota</taxon>
        <taxon>Pezizomycotina</taxon>
        <taxon>Geoglossomycetes</taxon>
        <taxon>Geoglossales</taxon>
        <taxon>Geoglossaceae</taxon>
        <taxon>Glutinoglossum</taxon>
    </lineage>
</organism>
<dbReference type="PANTHER" id="PTHR12181:SF12">
    <property type="entry name" value="PHOSPHATIDATE PHOSPHATASE"/>
    <property type="match status" value="1"/>
</dbReference>
<dbReference type="InterPro" id="IPR036116">
    <property type="entry name" value="FN3_sf"/>
</dbReference>
<feature type="region of interest" description="Disordered" evidence="3">
    <location>
        <begin position="1575"/>
        <end position="1598"/>
    </location>
</feature>
<dbReference type="InterPro" id="IPR013209">
    <property type="entry name" value="LNS2"/>
</dbReference>
<feature type="compositionally biased region" description="Low complexity" evidence="3">
    <location>
        <begin position="1579"/>
        <end position="1589"/>
    </location>
</feature>
<dbReference type="PANTHER" id="PTHR12181">
    <property type="entry name" value="LIPIN"/>
    <property type="match status" value="1"/>
</dbReference>
<name>A0A9P8I148_9PEZI</name>
<gene>
    <name evidence="5" type="ORF">FGG08_006631</name>
</gene>
<evidence type="ECO:0000256" key="2">
    <source>
        <dbReference type="ARBA" id="ARBA00022553"/>
    </source>
</evidence>
<feature type="region of interest" description="Disordered" evidence="3">
    <location>
        <begin position="362"/>
        <end position="421"/>
    </location>
</feature>
<feature type="compositionally biased region" description="Acidic residues" evidence="3">
    <location>
        <begin position="676"/>
        <end position="691"/>
    </location>
</feature>
<dbReference type="GO" id="GO:0019432">
    <property type="term" value="P:triglyceride biosynthetic process"/>
    <property type="evidence" value="ECO:0007669"/>
    <property type="project" value="TreeGrafter"/>
</dbReference>
<dbReference type="InterPro" id="IPR013783">
    <property type="entry name" value="Ig-like_fold"/>
</dbReference>
<feature type="compositionally biased region" description="Polar residues" evidence="3">
    <location>
        <begin position="117"/>
        <end position="131"/>
    </location>
</feature>
<evidence type="ECO:0000313" key="6">
    <source>
        <dbReference type="Proteomes" id="UP000698800"/>
    </source>
</evidence>
<feature type="compositionally biased region" description="Acidic residues" evidence="3">
    <location>
        <begin position="1878"/>
        <end position="1887"/>
    </location>
</feature>
<dbReference type="InterPro" id="IPR026058">
    <property type="entry name" value="LIPIN"/>
</dbReference>
<dbReference type="SMART" id="SM00775">
    <property type="entry name" value="LNS2"/>
    <property type="match status" value="1"/>
</dbReference>
<feature type="region of interest" description="Disordered" evidence="3">
    <location>
        <begin position="676"/>
        <end position="735"/>
    </location>
</feature>
<dbReference type="Proteomes" id="UP000698800">
    <property type="component" value="Unassembled WGS sequence"/>
</dbReference>
<dbReference type="SUPFAM" id="SSF56784">
    <property type="entry name" value="HAD-like"/>
    <property type="match status" value="1"/>
</dbReference>
<keyword evidence="2" id="KW-0597">Phosphoprotein</keyword>
<feature type="compositionally biased region" description="Acidic residues" evidence="3">
    <location>
        <begin position="699"/>
        <end position="713"/>
    </location>
</feature>
<protein>
    <recommendedName>
        <fullName evidence="4">Fibronectin type-III domain-containing protein</fullName>
    </recommendedName>
</protein>
<dbReference type="InterPro" id="IPR007651">
    <property type="entry name" value="Lipin_N"/>
</dbReference>
<feature type="compositionally biased region" description="Basic and acidic residues" evidence="3">
    <location>
        <begin position="1079"/>
        <end position="1101"/>
    </location>
</feature>
<evidence type="ECO:0000256" key="3">
    <source>
        <dbReference type="SAM" id="MobiDB-lite"/>
    </source>
</evidence>
<feature type="compositionally biased region" description="Polar residues" evidence="3">
    <location>
        <begin position="216"/>
        <end position="227"/>
    </location>
</feature>
<evidence type="ECO:0000313" key="5">
    <source>
        <dbReference type="EMBL" id="KAH0536506.1"/>
    </source>
</evidence>
<feature type="region of interest" description="Disordered" evidence="3">
    <location>
        <begin position="1234"/>
        <end position="1278"/>
    </location>
</feature>
<dbReference type="PROSITE" id="PS50853">
    <property type="entry name" value="FN3"/>
    <property type="match status" value="1"/>
</dbReference>
<dbReference type="InterPro" id="IPR057124">
    <property type="entry name" value="Ned1-like_M"/>
</dbReference>
<proteinExistence type="inferred from homology"/>
<dbReference type="InterPro" id="IPR003961">
    <property type="entry name" value="FN3_dom"/>
</dbReference>
<dbReference type="Pfam" id="PF08235">
    <property type="entry name" value="LNS2"/>
    <property type="match status" value="1"/>
</dbReference>
<feature type="region of interest" description="Disordered" evidence="3">
    <location>
        <begin position="1471"/>
        <end position="1524"/>
    </location>
</feature>
<feature type="compositionally biased region" description="Basic and acidic residues" evidence="3">
    <location>
        <begin position="1705"/>
        <end position="1721"/>
    </location>
</feature>
<feature type="region of interest" description="Disordered" evidence="3">
    <location>
        <begin position="116"/>
        <end position="248"/>
    </location>
</feature>
<dbReference type="EMBL" id="JAGHQL010000201">
    <property type="protein sequence ID" value="KAH0536506.1"/>
    <property type="molecule type" value="Genomic_DNA"/>
</dbReference>
<feature type="compositionally biased region" description="Basic and acidic residues" evidence="3">
    <location>
        <begin position="1039"/>
        <end position="1071"/>
    </location>
</feature>
<feature type="region of interest" description="Disordered" evidence="3">
    <location>
        <begin position="1027"/>
        <end position="1101"/>
    </location>
</feature>
<sequence length="1887" mass="206577">MQYVRSISGSVSKTWNSINPATLSGAIDVIVVEQEDGERYNDLHEYSSESQPLTTGAGSLACSPFHVRFGKFSLLRPYEKKVEFCVNGEKQDYAMKLGEGGEAFFVFGTSEDIPEDLQTSPLVSPASSPKTMPTERLGSSGLQEPDFLDLSTETTTERRGGKDMAMPILSSERRAQSDLGNLTPLSRSPDDSSDRPASGDWLGVQLERSTSDDILPSSSGYGSSTLGDSARRTRSSNQSAPALTPAAERSDSLILVPTQSAVDRAISLSKKLSGSNIPTQVTDKGDIMLDMTGYKSSEEEALRAEIIARKILSEELEGNYDIGALIGADEQGNLWIYSSEEAKEAAGRKAALHGLGHGGLTSDAVSDPGYQSDDSKSLTSNDISPRRELGNTQRQAIGDLATPPDSPPFSTDTATAGDPNRNYAKTLRLTSDQLKALKLKPGPNSVSFSVNRATCQAFMYYWRYDVPIVISDIDGTITKSDALGHVLNMIGRDWTHLGVAKLYTDIVANGYHIMYLTSRSIGQADTTRSYLNGVVQDNYRLPKGPTILSPDRTIAALRREVYLRKPEVFKMACLRDIRSLFGQDHNPFYAGFGNRLTDALSYRSVNIPSTRIFTINSNAEVSLDLLTLNKYRSSYVSMREIVDHFFPPVGLLVRAGGESFTDFNYWRDAPLDLDEFSASDTSEDGEDDDDEGSVKSEDEGSEGLEDEQGDDMGDSFISRESQDEGDMSDSLMEDSMHEVEESPEILLLRIFELSTPHEWKREYKWKWSQDVVHYHDHHMWSSVLLTVRLVHRALQIFNKPLLDLINVLGLELPVAPEVSLVGIKSDQVTLHWNRPTVQNTVVKHFIQVNGINVGDSSRVETAITVTGLKPDHLYNIRVVAANAHNFQAPSRLIRLRTEGRKRPRADSIAGGSVVGDEHDQSGGESGNESPGILAHGSYLEPPIQTPIAQPMAREHSGGGHHQARRQGLGRKNPPAHIAVETPSSQPNHLGRPASTGQANSDQSVQELTETLEGLRREVEDIENQLAQAEEEFESTRTGLIEERDRLKHASKEKEDVSSELRKEVASLDRANRSAQSKKSARERQLQQKRGERKKIEQDSQRWQGEIREIRVQLDILEKGKSEATDRTDKRIKQIRQELLGRQQSVKSMEEEVRVKGCQIKGLEEERRKLKGSDDNLGRDRDWLEKEKELQWEQRNRQLVERYKADWNTLQQVAAVYQQAQERLNYYQARRVSNPSLIPGPPSAEMDASSQLPKKPKQRRSRPRKSRTSTVSSPVGGFPLNDPLYSSTAAFCNTGSGVSPTFASNMSSSAFFNTANGAPTILSEGFSAGQTGVERLTSGAPMSPTADALLPSGLLGDEEPPSPRSGSLQDIYPSNRLPDTSFGVGGFSGFSGAESSATGPNSPDSSGSRSNSVFSSPRSSFYNFPSMPDSFTESDRRSINSAGAALGAIGTTSPANPSSSKRLSNLFSFRQRGKTLPDQPPLLGSLKAGQSHSFPRKDQGPPGSGLDPIGTARRRSGSLHSSSWMHPTNIRFLSRGTAPGTDTVEGNAPAPARNVVRRRPFNMFSSKYDPIDPDKILLEPSSSRPSSVSSFENPLPRPSSDYQPFGWPITEVASHRSSPLGTTNWSIKSESMDWSSLRRLSIPRNSTSSLPLGTMTTETDTMFGTPMGYGIGHSFSPVSINSQRPASQRPLTPKLNPAAPTFKIFGRNDAKKAEKAATERVGESQTEPAFEQTSPAGNRNSRDTRSIHTQNSLAESHDSLDRSISTTPSDSAALSGTSSKDKGSFIQKITRKGSSSKFSISTHWKDKSGLFSKKQSEPANGETEEDANDMLLGKSIESMANSPHVGVGRSGLTWGSLMSRKHKKGDKAASEASEKASETEDDGSGIET</sequence>
<feature type="compositionally biased region" description="Polar residues" evidence="3">
    <location>
        <begin position="1722"/>
        <end position="1738"/>
    </location>
</feature>
<dbReference type="InterPro" id="IPR031315">
    <property type="entry name" value="LNS2/PITP"/>
</dbReference>
<feature type="region of interest" description="Disordered" evidence="3">
    <location>
        <begin position="1333"/>
        <end position="1374"/>
    </location>
</feature>
<dbReference type="GO" id="GO:0005634">
    <property type="term" value="C:nucleus"/>
    <property type="evidence" value="ECO:0007669"/>
    <property type="project" value="UniProtKB-ARBA"/>
</dbReference>
<dbReference type="Pfam" id="PF24565">
    <property type="entry name" value="Ned1_M"/>
    <property type="match status" value="1"/>
</dbReference>
<dbReference type="OrthoDB" id="5572782at2759"/>
<dbReference type="GO" id="GO:0008195">
    <property type="term" value="F:phosphatidate phosphatase activity"/>
    <property type="evidence" value="ECO:0007669"/>
    <property type="project" value="TreeGrafter"/>
</dbReference>
<dbReference type="CDD" id="cd00063">
    <property type="entry name" value="FN3"/>
    <property type="match status" value="1"/>
</dbReference>
<comment type="caution">
    <text evidence="5">The sequence shown here is derived from an EMBL/GenBank/DDBJ whole genome shotgun (WGS) entry which is preliminary data.</text>
</comment>